<evidence type="ECO:0000256" key="1">
    <source>
        <dbReference type="ARBA" id="ARBA00004651"/>
    </source>
</evidence>
<keyword evidence="4 6" id="KW-1133">Transmembrane helix</keyword>
<sequence>MDLASLALFATALFLAAGSPGPSIAALVSRVITRGHRDVLPFLAAMWIGEAIWLSCAVWGMSALIETFQPAFVVIKWLGVAYLLFLAWKMWTSPDHIDSGVELPKTPPLQMFLSGLAVTLGNPKIMLFYVALLPTIISLKGMTLGSWGSLVAVMIAVLLTIDLIWVFAASQARRLLRNAKAVRLAHRIGAGMMTGTAAAIATR</sequence>
<feature type="transmembrane region" description="Helical" evidence="6">
    <location>
        <begin position="73"/>
        <end position="91"/>
    </location>
</feature>
<dbReference type="InterPro" id="IPR001123">
    <property type="entry name" value="LeuE-type"/>
</dbReference>
<dbReference type="PANTHER" id="PTHR30086:SF20">
    <property type="entry name" value="ARGININE EXPORTER PROTEIN ARGO-RELATED"/>
    <property type="match status" value="1"/>
</dbReference>
<keyword evidence="3 6" id="KW-0812">Transmembrane</keyword>
<evidence type="ECO:0000256" key="6">
    <source>
        <dbReference type="SAM" id="Phobius"/>
    </source>
</evidence>
<evidence type="ECO:0000256" key="4">
    <source>
        <dbReference type="ARBA" id="ARBA00022989"/>
    </source>
</evidence>
<keyword evidence="5 6" id="KW-0472">Membrane</keyword>
<gene>
    <name evidence="7" type="ORF">IG617_20995</name>
</gene>
<evidence type="ECO:0000256" key="5">
    <source>
        <dbReference type="ARBA" id="ARBA00023136"/>
    </source>
</evidence>
<keyword evidence="2" id="KW-1003">Cell membrane</keyword>
<evidence type="ECO:0000256" key="3">
    <source>
        <dbReference type="ARBA" id="ARBA00022692"/>
    </source>
</evidence>
<comment type="subcellular location">
    <subcellularLocation>
        <location evidence="1">Cell membrane</location>
        <topology evidence="1">Multi-pass membrane protein</topology>
    </subcellularLocation>
</comment>
<reference evidence="7 8" key="1">
    <citation type="submission" date="2020-09" db="EMBL/GenBank/DDBJ databases">
        <title>The genome sequence of type strain Labrenzia polysiphoniae KACC 19711.</title>
        <authorList>
            <person name="Liu Y."/>
        </authorList>
    </citation>
    <scope>NUCLEOTIDE SEQUENCE [LARGE SCALE GENOMIC DNA]</scope>
    <source>
        <strain evidence="7 8">KACC 19711</strain>
    </source>
</reference>
<keyword evidence="8" id="KW-1185">Reference proteome</keyword>
<feature type="transmembrane region" description="Helical" evidence="6">
    <location>
        <begin position="144"/>
        <end position="168"/>
    </location>
</feature>
<evidence type="ECO:0000256" key="2">
    <source>
        <dbReference type="ARBA" id="ARBA00022475"/>
    </source>
</evidence>
<proteinExistence type="predicted"/>
<name>A0ABR9CHS9_9HYPH</name>
<accession>A0ABR9CHS9</accession>
<comment type="caution">
    <text evidence="7">The sequence shown here is derived from an EMBL/GenBank/DDBJ whole genome shotgun (WGS) entry which is preliminary data.</text>
</comment>
<dbReference type="RefSeq" id="WP_192111199.1">
    <property type="nucleotide sequence ID" value="NZ_JACYXJ010000008.1"/>
</dbReference>
<feature type="transmembrane region" description="Helical" evidence="6">
    <location>
        <begin position="111"/>
        <end position="132"/>
    </location>
</feature>
<protein>
    <submittedName>
        <fullName evidence="7">LysE family translocator</fullName>
    </submittedName>
</protein>
<organism evidence="7 8">
    <name type="scientific">Roseibium polysiphoniae</name>
    <dbReference type="NCBI Taxonomy" id="2571221"/>
    <lineage>
        <taxon>Bacteria</taxon>
        <taxon>Pseudomonadati</taxon>
        <taxon>Pseudomonadota</taxon>
        <taxon>Alphaproteobacteria</taxon>
        <taxon>Hyphomicrobiales</taxon>
        <taxon>Stappiaceae</taxon>
        <taxon>Roseibium</taxon>
    </lineage>
</organism>
<evidence type="ECO:0000313" key="8">
    <source>
        <dbReference type="Proteomes" id="UP000615687"/>
    </source>
</evidence>
<feature type="transmembrane region" description="Helical" evidence="6">
    <location>
        <begin position="41"/>
        <end position="61"/>
    </location>
</feature>
<dbReference type="EMBL" id="JACYXJ010000008">
    <property type="protein sequence ID" value="MBD8878781.1"/>
    <property type="molecule type" value="Genomic_DNA"/>
</dbReference>
<evidence type="ECO:0000313" key="7">
    <source>
        <dbReference type="EMBL" id="MBD8878781.1"/>
    </source>
</evidence>
<dbReference type="Pfam" id="PF01810">
    <property type="entry name" value="LysE"/>
    <property type="match status" value="1"/>
</dbReference>
<dbReference type="Proteomes" id="UP000615687">
    <property type="component" value="Unassembled WGS sequence"/>
</dbReference>
<dbReference type="PANTHER" id="PTHR30086">
    <property type="entry name" value="ARGININE EXPORTER PROTEIN ARGO"/>
    <property type="match status" value="1"/>
</dbReference>